<gene>
    <name evidence="6" type="ORF">M9Y10_036735</name>
</gene>
<dbReference type="PANTHER" id="PTHR28511:SF1">
    <property type="entry name" value="ENDONUCLEASE V"/>
    <property type="match status" value="1"/>
</dbReference>
<keyword evidence="7" id="KW-1185">Reference proteome</keyword>
<evidence type="ECO:0000256" key="1">
    <source>
        <dbReference type="ARBA" id="ARBA00004496"/>
    </source>
</evidence>
<keyword evidence="4" id="KW-0255">Endonuclease</keyword>
<accession>A0ABR2GTN6</accession>
<evidence type="ECO:0000313" key="7">
    <source>
        <dbReference type="Proteomes" id="UP001470230"/>
    </source>
</evidence>
<keyword evidence="5" id="KW-0378">Hydrolase</keyword>
<sequence length="226" mass="25856">MDNNSDMERLFEFQREMRARINHSKHLAKFRYVGGADLTEHNDLFVGCFVVVDCEDNLKVIYQKCTEMTVDVPYYSGLLGFREGPVVIALHNEFCEACPDIKLDALVWIGVTLQIPTIGVFKNFSNIGSGHNRKDVVQQAQEECKNVGDVIILDHEFSDGFKVKCAVMRTTDRTPFRLVFMSVGNLIDLESCIEVMKKVCHYREPEPVRLADKISREYIRNQNAAI</sequence>
<comment type="caution">
    <text evidence="6">The sequence shown here is derived from an EMBL/GenBank/DDBJ whole genome shotgun (WGS) entry which is preliminary data.</text>
</comment>
<comment type="subcellular location">
    <subcellularLocation>
        <location evidence="1">Cytoplasm</location>
    </subcellularLocation>
</comment>
<name>A0ABR2GTN6_9EUKA</name>
<dbReference type="Proteomes" id="UP001470230">
    <property type="component" value="Unassembled WGS sequence"/>
</dbReference>
<dbReference type="EMBL" id="JAPFFF010000060">
    <property type="protein sequence ID" value="KAK8837304.1"/>
    <property type="molecule type" value="Genomic_DNA"/>
</dbReference>
<evidence type="ECO:0000313" key="6">
    <source>
        <dbReference type="EMBL" id="KAK8837304.1"/>
    </source>
</evidence>
<dbReference type="PANTHER" id="PTHR28511">
    <property type="entry name" value="ENDONUCLEASE V"/>
    <property type="match status" value="1"/>
</dbReference>
<dbReference type="Gene3D" id="3.30.2170.10">
    <property type="entry name" value="archaeoglobus fulgidus dsm 4304 superfamily"/>
    <property type="match status" value="2"/>
</dbReference>
<reference evidence="6 7" key="1">
    <citation type="submission" date="2024-04" db="EMBL/GenBank/DDBJ databases">
        <title>Tritrichomonas musculus Genome.</title>
        <authorList>
            <person name="Alves-Ferreira E."/>
            <person name="Grigg M."/>
            <person name="Lorenzi H."/>
            <person name="Galac M."/>
        </authorList>
    </citation>
    <scope>NUCLEOTIDE SEQUENCE [LARGE SCALE GENOMIC DNA]</scope>
    <source>
        <strain evidence="6 7">EAF2021</strain>
    </source>
</reference>
<evidence type="ECO:0000256" key="5">
    <source>
        <dbReference type="ARBA" id="ARBA00022801"/>
    </source>
</evidence>
<protein>
    <submittedName>
        <fullName evidence="6">Uncharacterized protein</fullName>
    </submittedName>
</protein>
<dbReference type="Pfam" id="PF04493">
    <property type="entry name" value="Endonuclease_5"/>
    <property type="match status" value="2"/>
</dbReference>
<evidence type="ECO:0000256" key="3">
    <source>
        <dbReference type="ARBA" id="ARBA00022722"/>
    </source>
</evidence>
<evidence type="ECO:0000256" key="2">
    <source>
        <dbReference type="ARBA" id="ARBA00022490"/>
    </source>
</evidence>
<evidence type="ECO:0000256" key="4">
    <source>
        <dbReference type="ARBA" id="ARBA00022759"/>
    </source>
</evidence>
<dbReference type="InterPro" id="IPR007581">
    <property type="entry name" value="Endonuclease-V"/>
</dbReference>
<keyword evidence="3" id="KW-0540">Nuclease</keyword>
<keyword evidence="2" id="KW-0963">Cytoplasm</keyword>
<proteinExistence type="predicted"/>
<organism evidence="6 7">
    <name type="scientific">Tritrichomonas musculus</name>
    <dbReference type="NCBI Taxonomy" id="1915356"/>
    <lineage>
        <taxon>Eukaryota</taxon>
        <taxon>Metamonada</taxon>
        <taxon>Parabasalia</taxon>
        <taxon>Tritrichomonadida</taxon>
        <taxon>Tritrichomonadidae</taxon>
        <taxon>Tritrichomonas</taxon>
    </lineage>
</organism>